<feature type="non-terminal residue" evidence="1">
    <location>
        <position position="1"/>
    </location>
</feature>
<gene>
    <name evidence="1" type="ORF">S01H1_55224</name>
</gene>
<dbReference type="EMBL" id="BARS01035882">
    <property type="protein sequence ID" value="GAG23572.1"/>
    <property type="molecule type" value="Genomic_DNA"/>
</dbReference>
<proteinExistence type="predicted"/>
<reference evidence="1" key="1">
    <citation type="journal article" date="2014" name="Front. Microbiol.">
        <title>High frequency of phylogenetically diverse reductive dehalogenase-homologous genes in deep subseafloor sedimentary metagenomes.</title>
        <authorList>
            <person name="Kawai M."/>
            <person name="Futagami T."/>
            <person name="Toyoda A."/>
            <person name="Takaki Y."/>
            <person name="Nishi S."/>
            <person name="Hori S."/>
            <person name="Arai W."/>
            <person name="Tsubouchi T."/>
            <person name="Morono Y."/>
            <person name="Uchiyama I."/>
            <person name="Ito T."/>
            <person name="Fujiyama A."/>
            <person name="Inagaki F."/>
            <person name="Takami H."/>
        </authorList>
    </citation>
    <scope>NUCLEOTIDE SEQUENCE</scope>
    <source>
        <strain evidence="1">Expedition CK06-06</strain>
    </source>
</reference>
<organism evidence="1">
    <name type="scientific">marine sediment metagenome</name>
    <dbReference type="NCBI Taxonomy" id="412755"/>
    <lineage>
        <taxon>unclassified sequences</taxon>
        <taxon>metagenomes</taxon>
        <taxon>ecological metagenomes</taxon>
    </lineage>
</organism>
<sequence>LQESTEYSVFGKTTCLEERDKTVRKGILMINSTDY</sequence>
<accession>X0WK13</accession>
<evidence type="ECO:0000313" key="1">
    <source>
        <dbReference type="EMBL" id="GAG23572.1"/>
    </source>
</evidence>
<dbReference type="AlphaFoldDB" id="X0WK13"/>
<comment type="caution">
    <text evidence="1">The sequence shown here is derived from an EMBL/GenBank/DDBJ whole genome shotgun (WGS) entry which is preliminary data.</text>
</comment>
<name>X0WK13_9ZZZZ</name>
<protein>
    <submittedName>
        <fullName evidence="1">Uncharacterized protein</fullName>
    </submittedName>
</protein>